<keyword evidence="3" id="KW-0808">Transferase</keyword>
<dbReference type="GO" id="GO:0000045">
    <property type="term" value="P:autophagosome assembly"/>
    <property type="evidence" value="ECO:0007669"/>
    <property type="project" value="TreeGrafter"/>
</dbReference>
<dbReference type="OrthoDB" id="4089664at2759"/>
<dbReference type="GeneID" id="116292959"/>
<keyword evidence="5" id="KW-0072">Autophagy</keyword>
<evidence type="ECO:0000256" key="2">
    <source>
        <dbReference type="ARBA" id="ARBA00021099"/>
    </source>
</evidence>
<evidence type="ECO:0000313" key="7">
    <source>
        <dbReference type="Proteomes" id="UP000515163"/>
    </source>
</evidence>
<name>A0A6P8HME1_ACTTE</name>
<comment type="similarity">
    <text evidence="1">Belongs to the ATG10 family.</text>
</comment>
<dbReference type="KEGG" id="aten:116292959"/>
<evidence type="ECO:0000313" key="8">
    <source>
        <dbReference type="RefSeq" id="XP_031556178.1"/>
    </source>
</evidence>
<evidence type="ECO:0000256" key="5">
    <source>
        <dbReference type="ARBA" id="ARBA00023006"/>
    </source>
</evidence>
<dbReference type="GO" id="GO:0005829">
    <property type="term" value="C:cytosol"/>
    <property type="evidence" value="ECO:0007669"/>
    <property type="project" value="TreeGrafter"/>
</dbReference>
<reference evidence="8" key="1">
    <citation type="submission" date="2025-08" db="UniProtKB">
        <authorList>
            <consortium name="RefSeq"/>
        </authorList>
    </citation>
    <scope>IDENTIFICATION</scope>
    <source>
        <tissue evidence="8">Tentacle</tissue>
    </source>
</reference>
<evidence type="ECO:0000256" key="1">
    <source>
        <dbReference type="ARBA" id="ARBA00005696"/>
    </source>
</evidence>
<gene>
    <name evidence="8" type="primary">LOC116292959</name>
</gene>
<dbReference type="FunCoup" id="A0A6P8HME1">
    <property type="interactions" value="744"/>
</dbReference>
<keyword evidence="7" id="KW-1185">Reference proteome</keyword>
<dbReference type="RefSeq" id="XP_031556178.1">
    <property type="nucleotide sequence ID" value="XM_031700318.1"/>
</dbReference>
<organism evidence="7 8">
    <name type="scientific">Actinia tenebrosa</name>
    <name type="common">Australian red waratah sea anemone</name>
    <dbReference type="NCBI Taxonomy" id="6105"/>
    <lineage>
        <taxon>Eukaryota</taxon>
        <taxon>Metazoa</taxon>
        <taxon>Cnidaria</taxon>
        <taxon>Anthozoa</taxon>
        <taxon>Hexacorallia</taxon>
        <taxon>Actiniaria</taxon>
        <taxon>Actiniidae</taxon>
        <taxon>Actinia</taxon>
    </lineage>
</organism>
<keyword evidence="4" id="KW-0833">Ubl conjugation pathway</keyword>
<dbReference type="GO" id="GO:0061651">
    <property type="term" value="F:Atg12 conjugating enzyme activity"/>
    <property type="evidence" value="ECO:0007669"/>
    <property type="project" value="TreeGrafter"/>
</dbReference>
<dbReference type="InterPro" id="IPR007135">
    <property type="entry name" value="Atg3/Atg10"/>
</dbReference>
<dbReference type="Proteomes" id="UP000515163">
    <property type="component" value="Unplaced"/>
</dbReference>
<dbReference type="PANTHER" id="PTHR14957">
    <property type="entry name" value="UBIQUITIN-LIKE-CONJUGATING ENZYME ATG10"/>
    <property type="match status" value="1"/>
</dbReference>
<accession>A0A6P8HME1</accession>
<protein>
    <recommendedName>
        <fullName evidence="2">Ubiquitin-like-conjugating enzyme ATG10</fullName>
    </recommendedName>
    <alternativeName>
        <fullName evidence="6">Autophagy-related protein 10</fullName>
    </alternativeName>
</protein>
<dbReference type="PANTHER" id="PTHR14957:SF1">
    <property type="entry name" value="UBIQUITIN-LIKE-CONJUGATING ENZYME ATG10"/>
    <property type="match status" value="1"/>
</dbReference>
<evidence type="ECO:0000256" key="3">
    <source>
        <dbReference type="ARBA" id="ARBA00022679"/>
    </source>
</evidence>
<dbReference type="Gene3D" id="3.30.1460.50">
    <property type="match status" value="1"/>
</dbReference>
<evidence type="ECO:0000256" key="6">
    <source>
        <dbReference type="ARBA" id="ARBA00029833"/>
    </source>
</evidence>
<dbReference type="GO" id="GO:0000422">
    <property type="term" value="P:autophagy of mitochondrion"/>
    <property type="evidence" value="ECO:0007669"/>
    <property type="project" value="TreeGrafter"/>
</dbReference>
<dbReference type="AlphaFoldDB" id="A0A6P8HME1"/>
<evidence type="ECO:0000256" key="4">
    <source>
        <dbReference type="ARBA" id="ARBA00022786"/>
    </source>
</evidence>
<proteinExistence type="inferred from homology"/>
<dbReference type="InParanoid" id="A0A6P8HME1"/>
<dbReference type="Pfam" id="PF03987">
    <property type="entry name" value="Autophagy_act_C"/>
    <property type="match status" value="1"/>
</dbReference>
<dbReference type="GO" id="GO:0032446">
    <property type="term" value="P:protein modification by small protein conjugation"/>
    <property type="evidence" value="ECO:0007669"/>
    <property type="project" value="TreeGrafter"/>
</dbReference>
<sequence length="213" mass="24666">MWKDGRISCVQFNHYLDGFLERSRSLGDEWVGRSAPQCLQLDPTQPVRYLIKQCFREITTAVQTREAESENIEFAVNEKDECECSCDVPSKSYAKYEYHVMYSPSYGVPVLYFTASTQDGRPLSLEEVWKSIPDVYQLRLKDERWTFLTQQEHPILGKPFFQLHPCHTADMMKNIVNCVEKEGKTNYLVTWLSSVGPVVGLHLSLEYAKNTHL</sequence>